<keyword evidence="1 2" id="KW-0238">DNA-binding</keyword>
<dbReference type="SUPFAM" id="SSF46894">
    <property type="entry name" value="C-terminal effector domain of the bipartite response regulators"/>
    <property type="match status" value="1"/>
</dbReference>
<dbReference type="Proteomes" id="UP000219182">
    <property type="component" value="Unassembled WGS sequence"/>
</dbReference>
<dbReference type="PANTHER" id="PTHR47691">
    <property type="entry name" value="REGULATOR-RELATED"/>
    <property type="match status" value="1"/>
</dbReference>
<sequence length="946" mass="102671">MAHMTVSFGNFRLDRASRLLLQDGEPVRVGSRALDLLIALVDRAGDVVGKHELLELVWQGVVVDEAAVRVHLASLRRALGDGRDGARYIVNVAGRGYSFVAPITQDEPKAPPPQAGLQVRRSTGSMPPPPRPIIGREHVIDSLSELVLARRFISIVGSGGIGKTTVAAAVAEKLLSDFDDENVVFVDFGAVSDPDLVPGAVTSAVGCAIGGADPVAELLTFLSGKRMLIVFDSCEHLVDRTSHLAGEVYQRAPSVHMLITSRESLRVEGETVHLLSPLAYPTDEMPTAAEALATPAVQLFMDRAAFSGLHGELTDGDAPVVVEICRRADGIALAIELAASRVGTYGIRGVASLLANAELRLVGRRNVVPRHQTLEAMLDWSFNLLAQDEQRILCRLSAFVGLFTMEAAGSVAGDGEQDAEVAATLASLVDKSLVWVHLVGESVFYRLPDMTRAYARAKLDDSDASGSIAERHARYFAALFKAIALEHGAYTDIDRYVPHVGNVRKALEWSFSSDDRHAVGVELAADSASLFLGLWLLAECRHWSRLALGDIKGTSDKTEREVRLLEVLALSSMHTQGNSQEVRAALERGLDLSEADGGRLTRLHLFAGLNIFLTRVGDFEGALAVAKRFDVIARGSDSRGDHAIAEWMLGSGHHLAGDQVAAWEHHERGFRIEADTGDLDADIFGYNHRLRALLGRARLLWLLGSPRSGCELARAVIDESANARHPTNYCICVLYCVPVLLWSGDTEWSYTHIERALAHAERHSLFPYAGAALALKGEWLVMTGEELPGVEDLRRALQLLHRENYGIVVPATLGALARGLVDCGRYDEARATVDAAISSAIEVGQKFYLPDLLRTQGEILLRQPCPDAEAAELAFRRSIEHAKAQGALGWELKAAVPLAHLLFQQGRDAEAQALLAPIYDAHAEKDGTRDLTEAVNILRRAPREPD</sequence>
<dbReference type="GO" id="GO:0003677">
    <property type="term" value="F:DNA binding"/>
    <property type="evidence" value="ECO:0007669"/>
    <property type="project" value="UniProtKB-UniRule"/>
</dbReference>
<dbReference type="InterPro" id="IPR016032">
    <property type="entry name" value="Sig_transdc_resp-reg_C-effctor"/>
</dbReference>
<dbReference type="InterPro" id="IPR027417">
    <property type="entry name" value="P-loop_NTPase"/>
</dbReference>
<name>A0A2A6FL76_9HYPH</name>
<keyword evidence="6" id="KW-1185">Reference proteome</keyword>
<evidence type="ECO:0000256" key="2">
    <source>
        <dbReference type="PROSITE-ProRule" id="PRU01091"/>
    </source>
</evidence>
<dbReference type="AlphaFoldDB" id="A0A2A6FL76"/>
<evidence type="ECO:0000313" key="5">
    <source>
        <dbReference type="EMBL" id="PDQ22727.1"/>
    </source>
</evidence>
<comment type="caution">
    <text evidence="5">The sequence shown here is derived from an EMBL/GenBank/DDBJ whole genome shotgun (WGS) entry which is preliminary data.</text>
</comment>
<dbReference type="PANTHER" id="PTHR47691:SF3">
    <property type="entry name" value="HTH-TYPE TRANSCRIPTIONAL REGULATOR RV0890C-RELATED"/>
    <property type="match status" value="1"/>
</dbReference>
<dbReference type="GO" id="GO:0000160">
    <property type="term" value="P:phosphorelay signal transduction system"/>
    <property type="evidence" value="ECO:0007669"/>
    <property type="project" value="InterPro"/>
</dbReference>
<dbReference type="Gene3D" id="3.40.50.300">
    <property type="entry name" value="P-loop containing nucleotide triphosphate hydrolases"/>
    <property type="match status" value="1"/>
</dbReference>
<dbReference type="Pfam" id="PF25872">
    <property type="entry name" value="HTH_77"/>
    <property type="match status" value="1"/>
</dbReference>
<dbReference type="SUPFAM" id="SSF48452">
    <property type="entry name" value="TPR-like"/>
    <property type="match status" value="1"/>
</dbReference>
<dbReference type="InterPro" id="IPR011990">
    <property type="entry name" value="TPR-like_helical_dom_sf"/>
</dbReference>
<evidence type="ECO:0000256" key="3">
    <source>
        <dbReference type="SAM" id="MobiDB-lite"/>
    </source>
</evidence>
<gene>
    <name evidence="5" type="ORF">CN311_01925</name>
</gene>
<dbReference type="Gene3D" id="1.10.10.10">
    <property type="entry name" value="Winged helix-like DNA-binding domain superfamily/Winged helix DNA-binding domain"/>
    <property type="match status" value="1"/>
</dbReference>
<evidence type="ECO:0000256" key="1">
    <source>
        <dbReference type="ARBA" id="ARBA00023125"/>
    </source>
</evidence>
<proteinExistence type="predicted"/>
<dbReference type="InterPro" id="IPR001867">
    <property type="entry name" value="OmpR/PhoB-type_DNA-bd"/>
</dbReference>
<dbReference type="PROSITE" id="PS51755">
    <property type="entry name" value="OMPR_PHOB"/>
    <property type="match status" value="1"/>
</dbReference>
<dbReference type="Gene3D" id="1.25.40.10">
    <property type="entry name" value="Tetratricopeptide repeat domain"/>
    <property type="match status" value="1"/>
</dbReference>
<evidence type="ECO:0000313" key="6">
    <source>
        <dbReference type="Proteomes" id="UP000219182"/>
    </source>
</evidence>
<evidence type="ECO:0000259" key="4">
    <source>
        <dbReference type="PROSITE" id="PS51755"/>
    </source>
</evidence>
<dbReference type="InterPro" id="IPR058852">
    <property type="entry name" value="HTH_77"/>
</dbReference>
<reference evidence="5 6" key="1">
    <citation type="submission" date="2017-09" db="EMBL/GenBank/DDBJ databases">
        <title>Mesorhizobum sanjuanii sp. nov. isolated from nodules of Lotus tenuis in saline-alkaline lowlands of Flooding Pampa.</title>
        <authorList>
            <person name="Sannazzaro A.I."/>
            <person name="Torres Tejerizo G.A."/>
            <person name="Fontana F."/>
            <person name="Cumpa Velazquez L.M."/>
            <person name="Hansen L."/>
            <person name="Pistorio M."/>
            <person name="Estrella M.J."/>
        </authorList>
    </citation>
    <scope>NUCLEOTIDE SEQUENCE [LARGE SCALE GENOMIC DNA]</scope>
    <source>
        <strain evidence="5 6">BSA136</strain>
    </source>
</reference>
<protein>
    <submittedName>
        <fullName evidence="5">Transcriptional regulator</fullName>
    </submittedName>
</protein>
<dbReference type="GO" id="GO:0006355">
    <property type="term" value="P:regulation of DNA-templated transcription"/>
    <property type="evidence" value="ECO:0007669"/>
    <property type="project" value="InterPro"/>
</dbReference>
<feature type="domain" description="OmpR/PhoB-type" evidence="4">
    <location>
        <begin position="3"/>
        <end position="101"/>
    </location>
</feature>
<feature type="DNA-binding region" description="OmpR/PhoB-type" evidence="2">
    <location>
        <begin position="3"/>
        <end position="101"/>
    </location>
</feature>
<organism evidence="5 6">
    <name type="scientific">Mesorhizobium sanjuanii</name>
    <dbReference type="NCBI Taxonomy" id="2037900"/>
    <lineage>
        <taxon>Bacteria</taxon>
        <taxon>Pseudomonadati</taxon>
        <taxon>Pseudomonadota</taxon>
        <taxon>Alphaproteobacteria</taxon>
        <taxon>Hyphomicrobiales</taxon>
        <taxon>Phyllobacteriaceae</taxon>
        <taxon>Mesorhizobium</taxon>
    </lineage>
</organism>
<dbReference type="InterPro" id="IPR036388">
    <property type="entry name" value="WH-like_DNA-bd_sf"/>
</dbReference>
<dbReference type="CDD" id="cd00383">
    <property type="entry name" value="trans_reg_C"/>
    <property type="match status" value="1"/>
</dbReference>
<accession>A0A2A6FL76</accession>
<feature type="region of interest" description="Disordered" evidence="3">
    <location>
        <begin position="103"/>
        <end position="132"/>
    </location>
</feature>
<dbReference type="EMBL" id="NWQG01000010">
    <property type="protein sequence ID" value="PDQ22727.1"/>
    <property type="molecule type" value="Genomic_DNA"/>
</dbReference>
<dbReference type="SUPFAM" id="SSF52540">
    <property type="entry name" value="P-loop containing nucleoside triphosphate hydrolases"/>
    <property type="match status" value="1"/>
</dbReference>
<dbReference type="PRINTS" id="PR00364">
    <property type="entry name" value="DISEASERSIST"/>
</dbReference>
<dbReference type="SMART" id="SM00862">
    <property type="entry name" value="Trans_reg_C"/>
    <property type="match status" value="1"/>
</dbReference>
<dbReference type="Pfam" id="PF00486">
    <property type="entry name" value="Trans_reg_C"/>
    <property type="match status" value="1"/>
</dbReference>